<feature type="non-terminal residue" evidence="2">
    <location>
        <position position="1"/>
    </location>
</feature>
<evidence type="ECO:0000256" key="1">
    <source>
        <dbReference type="SAM" id="MobiDB-lite"/>
    </source>
</evidence>
<feature type="compositionally biased region" description="Basic and acidic residues" evidence="1">
    <location>
        <begin position="128"/>
        <end position="140"/>
    </location>
</feature>
<dbReference type="AlphaFoldDB" id="S8CVB6"/>
<reference evidence="2 3" key="1">
    <citation type="journal article" date="2013" name="BMC Genomics">
        <title>The miniature genome of a carnivorous plant Genlisea aurea contains a low number of genes and short non-coding sequences.</title>
        <authorList>
            <person name="Leushkin E.V."/>
            <person name="Sutormin R.A."/>
            <person name="Nabieva E.R."/>
            <person name="Penin A.A."/>
            <person name="Kondrashov A.S."/>
            <person name="Logacheva M.D."/>
        </authorList>
    </citation>
    <scope>NUCLEOTIDE SEQUENCE [LARGE SCALE GENOMIC DNA]</scope>
</reference>
<feature type="compositionally biased region" description="Polar residues" evidence="1">
    <location>
        <begin position="12"/>
        <end position="23"/>
    </location>
</feature>
<feature type="region of interest" description="Disordered" evidence="1">
    <location>
        <begin position="1"/>
        <end position="140"/>
    </location>
</feature>
<keyword evidence="3" id="KW-1185">Reference proteome</keyword>
<dbReference type="OrthoDB" id="652255at2759"/>
<feature type="compositionally biased region" description="Basic and acidic residues" evidence="1">
    <location>
        <begin position="63"/>
        <end position="102"/>
    </location>
</feature>
<feature type="compositionally biased region" description="Polar residues" evidence="1">
    <location>
        <begin position="48"/>
        <end position="58"/>
    </location>
</feature>
<proteinExistence type="predicted"/>
<evidence type="ECO:0000313" key="3">
    <source>
        <dbReference type="Proteomes" id="UP000015453"/>
    </source>
</evidence>
<protein>
    <submittedName>
        <fullName evidence="2">Uncharacterized protein</fullName>
    </submittedName>
</protein>
<evidence type="ECO:0000313" key="2">
    <source>
        <dbReference type="EMBL" id="EPS68846.1"/>
    </source>
</evidence>
<comment type="caution">
    <text evidence="2">The sequence shown here is derived from an EMBL/GenBank/DDBJ whole genome shotgun (WGS) entry which is preliminary data.</text>
</comment>
<dbReference type="Proteomes" id="UP000015453">
    <property type="component" value="Unassembled WGS sequence"/>
</dbReference>
<name>S8CVB6_9LAMI</name>
<gene>
    <name evidence="2" type="ORF">M569_05922</name>
</gene>
<dbReference type="EMBL" id="AUSU01002410">
    <property type="protein sequence ID" value="EPS68846.1"/>
    <property type="molecule type" value="Genomic_DNA"/>
</dbReference>
<sequence>NSHRRNPDFSRPNKNNGFSQNWIRKNEEKEESLESDSLSSRNGPFPSFTGSNKKSPATSVPGPREREIVELFRKVQAQLRERSAAKEDKKTENSPTKSKESENVDSLLKLLRKHSAQQVKKNGGPASKDADFIVEEDSKQ</sequence>
<accession>S8CVB6</accession>
<dbReference type="PANTHER" id="PTHR34449:SF5">
    <property type="entry name" value="ATP BINDING _ ATPASE"/>
    <property type="match status" value="1"/>
</dbReference>
<feature type="non-terminal residue" evidence="2">
    <location>
        <position position="140"/>
    </location>
</feature>
<dbReference type="PANTHER" id="PTHR34449">
    <property type="entry name" value="RHO TERMINATION FACTOR"/>
    <property type="match status" value="1"/>
</dbReference>
<organism evidence="2 3">
    <name type="scientific">Genlisea aurea</name>
    <dbReference type="NCBI Taxonomy" id="192259"/>
    <lineage>
        <taxon>Eukaryota</taxon>
        <taxon>Viridiplantae</taxon>
        <taxon>Streptophyta</taxon>
        <taxon>Embryophyta</taxon>
        <taxon>Tracheophyta</taxon>
        <taxon>Spermatophyta</taxon>
        <taxon>Magnoliopsida</taxon>
        <taxon>eudicotyledons</taxon>
        <taxon>Gunneridae</taxon>
        <taxon>Pentapetalae</taxon>
        <taxon>asterids</taxon>
        <taxon>lamiids</taxon>
        <taxon>Lamiales</taxon>
        <taxon>Lentibulariaceae</taxon>
        <taxon>Genlisea</taxon>
    </lineage>
</organism>